<organism evidence="2 3">
    <name type="scientific">Planctopirus ephydatiae</name>
    <dbReference type="NCBI Taxonomy" id="2528019"/>
    <lineage>
        <taxon>Bacteria</taxon>
        <taxon>Pseudomonadati</taxon>
        <taxon>Planctomycetota</taxon>
        <taxon>Planctomycetia</taxon>
        <taxon>Planctomycetales</taxon>
        <taxon>Planctomycetaceae</taxon>
        <taxon>Planctopirus</taxon>
    </lineage>
</organism>
<gene>
    <name evidence="2" type="ORF">Spb1_09290</name>
</gene>
<protein>
    <recommendedName>
        <fullName evidence="4">DUF4912 domain-containing protein</fullName>
    </recommendedName>
</protein>
<sequence>MPASAKPNRTPPATSTSKSGKPKSGKPKSGQTTAGKAVNGKSSGVKAGSRTGTKGAPAAAKSPQDKRNGTKPGSLQSTVKQGSRSTTVQSSTASKTKSATSTGTTLQATGTTQKVKTTSARHSAKLIPASKSKRSPAAMSSEADSRVSSKQVTSKRVAAASRRTANPASSKTAPSSTAKSNTQKSTLAIGSSKSNLESAATSSIVKNKPTSEVAHEPKKLSSTTNSKQKSTRQLHSEAGHGEHECLNSPHDMIEARPLNPQWLQIRWSLSKATLHRAMSAMAESWHTAKPTLRLLDVTDNDSVVCSNSIVRDIVVGSRDHLWFTHVDGPGRSYRIVIGFSSGAKFHPLAKSSTVHMDEAIAQHGKANEGTGNSLLDWPVTTAEGRLNQNELTDSQLASLAAHHSRENSAGALLSSFQLNLESELIVHGTTHPLAILTLMGKPTPVSPEGRFQLRMKLLPGRQVIPAVAIDPNGGEERTVVLAIDISSRELEPRNYDDPNNAS</sequence>
<name>A0A518GKT6_9PLAN</name>
<dbReference type="Proteomes" id="UP000315349">
    <property type="component" value="Chromosome"/>
</dbReference>
<feature type="compositionally biased region" description="Low complexity" evidence="1">
    <location>
        <begin position="164"/>
        <end position="182"/>
    </location>
</feature>
<feature type="compositionally biased region" description="Polar residues" evidence="1">
    <location>
        <begin position="183"/>
        <end position="210"/>
    </location>
</feature>
<feature type="compositionally biased region" description="Polar residues" evidence="1">
    <location>
        <begin position="71"/>
        <end position="84"/>
    </location>
</feature>
<feature type="compositionally biased region" description="Basic and acidic residues" evidence="1">
    <location>
        <begin position="234"/>
        <end position="245"/>
    </location>
</feature>
<dbReference type="InterPro" id="IPR032585">
    <property type="entry name" value="DUF4912"/>
</dbReference>
<dbReference type="AlphaFoldDB" id="A0A518GKT6"/>
<keyword evidence="3" id="KW-1185">Reference proteome</keyword>
<evidence type="ECO:0008006" key="4">
    <source>
        <dbReference type="Google" id="ProtNLM"/>
    </source>
</evidence>
<feature type="compositionally biased region" description="Polar residues" evidence="1">
    <location>
        <begin position="220"/>
        <end position="233"/>
    </location>
</feature>
<accession>A0A518GKT6</accession>
<feature type="compositionally biased region" description="Low complexity" evidence="1">
    <location>
        <begin position="85"/>
        <end position="113"/>
    </location>
</feature>
<reference evidence="2 3" key="1">
    <citation type="submission" date="2019-02" db="EMBL/GenBank/DDBJ databases">
        <title>Deep-cultivation of Planctomycetes and their phenomic and genomic characterization uncovers novel biology.</title>
        <authorList>
            <person name="Wiegand S."/>
            <person name="Jogler M."/>
            <person name="Boedeker C."/>
            <person name="Pinto D."/>
            <person name="Vollmers J."/>
            <person name="Rivas-Marin E."/>
            <person name="Kohn T."/>
            <person name="Peeters S.H."/>
            <person name="Heuer A."/>
            <person name="Rast P."/>
            <person name="Oberbeckmann S."/>
            <person name="Bunk B."/>
            <person name="Jeske O."/>
            <person name="Meyerdierks A."/>
            <person name="Storesund J.E."/>
            <person name="Kallscheuer N."/>
            <person name="Luecker S."/>
            <person name="Lage O.M."/>
            <person name="Pohl T."/>
            <person name="Merkel B.J."/>
            <person name="Hornburger P."/>
            <person name="Mueller R.-W."/>
            <person name="Bruemmer F."/>
            <person name="Labrenz M."/>
            <person name="Spormann A.M."/>
            <person name="Op den Camp H."/>
            <person name="Overmann J."/>
            <person name="Amann R."/>
            <person name="Jetten M.S.M."/>
            <person name="Mascher T."/>
            <person name="Medema M.H."/>
            <person name="Devos D.P."/>
            <person name="Kaster A.-K."/>
            <person name="Ovreas L."/>
            <person name="Rohde M."/>
            <person name="Galperin M.Y."/>
            <person name="Jogler C."/>
        </authorList>
    </citation>
    <scope>NUCLEOTIDE SEQUENCE [LARGE SCALE GENOMIC DNA]</scope>
    <source>
        <strain evidence="2 3">Spb1</strain>
    </source>
</reference>
<evidence type="ECO:0000256" key="1">
    <source>
        <dbReference type="SAM" id="MobiDB-lite"/>
    </source>
</evidence>
<dbReference type="KEGG" id="peh:Spb1_09290"/>
<proteinExistence type="predicted"/>
<dbReference type="OrthoDB" id="9812700at2"/>
<evidence type="ECO:0000313" key="3">
    <source>
        <dbReference type="Proteomes" id="UP000315349"/>
    </source>
</evidence>
<dbReference type="EMBL" id="CP036299">
    <property type="protein sequence ID" value="QDV29061.1"/>
    <property type="molecule type" value="Genomic_DNA"/>
</dbReference>
<dbReference type="Pfam" id="PF16258">
    <property type="entry name" value="DUF4912"/>
    <property type="match status" value="1"/>
</dbReference>
<evidence type="ECO:0000313" key="2">
    <source>
        <dbReference type="EMBL" id="QDV29061.1"/>
    </source>
</evidence>
<feature type="region of interest" description="Disordered" evidence="1">
    <location>
        <begin position="1"/>
        <end position="247"/>
    </location>
</feature>